<protein>
    <submittedName>
        <fullName evidence="3">JDVT-CTERM system glutamic-type intramembrane protease</fullName>
        <ecNumber evidence="3">3.4.-.-</ecNumber>
    </submittedName>
</protein>
<feature type="domain" description="CAAX prenyl protease 2/Lysostaphin resistance protein A-like" evidence="2">
    <location>
        <begin position="14"/>
        <end position="100"/>
    </location>
</feature>
<dbReference type="EMBL" id="JAMXMC010000011">
    <property type="protein sequence ID" value="MCO5978593.1"/>
    <property type="molecule type" value="Genomic_DNA"/>
</dbReference>
<sequence>MWGAQEMVDAVAAGLALGAAPVLEETVFRAGLQDALLRRGVSGVLSVLLTAGAFAAAHALWRPGPWAWATALPALLLGGVYLRTRRLWPCIALHALFNALWWGLLRPLV</sequence>
<evidence type="ECO:0000313" key="4">
    <source>
        <dbReference type="Proteomes" id="UP001204851"/>
    </source>
</evidence>
<dbReference type="InterPro" id="IPR003675">
    <property type="entry name" value="Rce1/LyrA-like_dom"/>
</dbReference>
<dbReference type="PANTHER" id="PTHR43592">
    <property type="entry name" value="CAAX AMINO TERMINAL PROTEASE"/>
    <property type="match status" value="1"/>
</dbReference>
<keyword evidence="3" id="KW-0378">Hydrolase</keyword>
<comment type="caution">
    <text evidence="3">The sequence shown here is derived from an EMBL/GenBank/DDBJ whole genome shotgun (WGS) entry which is preliminary data.</text>
</comment>
<keyword evidence="3" id="KW-0645">Protease</keyword>
<feature type="transmembrane region" description="Helical" evidence="1">
    <location>
        <begin position="41"/>
        <end position="60"/>
    </location>
</feature>
<keyword evidence="1" id="KW-0472">Membrane</keyword>
<evidence type="ECO:0000256" key="1">
    <source>
        <dbReference type="SAM" id="Phobius"/>
    </source>
</evidence>
<keyword evidence="1" id="KW-0812">Transmembrane</keyword>
<dbReference type="GO" id="GO:0008233">
    <property type="term" value="F:peptidase activity"/>
    <property type="evidence" value="ECO:0007669"/>
    <property type="project" value="UniProtKB-KW"/>
</dbReference>
<organism evidence="3 4">
    <name type="scientific">Ideonella oryzae</name>
    <dbReference type="NCBI Taxonomy" id="2937441"/>
    <lineage>
        <taxon>Bacteria</taxon>
        <taxon>Pseudomonadati</taxon>
        <taxon>Pseudomonadota</taxon>
        <taxon>Betaproteobacteria</taxon>
        <taxon>Burkholderiales</taxon>
        <taxon>Sphaerotilaceae</taxon>
        <taxon>Ideonella</taxon>
    </lineage>
</organism>
<reference evidence="3 4" key="1">
    <citation type="submission" date="2022-06" db="EMBL/GenBank/DDBJ databases">
        <title>Ideonella sp. NS12-5 Genome sequencing and assembly.</title>
        <authorList>
            <person name="Jung Y."/>
        </authorList>
    </citation>
    <scope>NUCLEOTIDE SEQUENCE [LARGE SCALE GENOMIC DNA]</scope>
    <source>
        <strain evidence="3 4">NS12-5</strain>
    </source>
</reference>
<dbReference type="RefSeq" id="WP_252771274.1">
    <property type="nucleotide sequence ID" value="NZ_JAMXMC010000011.1"/>
</dbReference>
<evidence type="ECO:0000259" key="2">
    <source>
        <dbReference type="Pfam" id="PF02517"/>
    </source>
</evidence>
<accession>A0ABT1BQX9</accession>
<dbReference type="EC" id="3.4.-.-" evidence="3"/>
<dbReference type="GO" id="GO:0006508">
    <property type="term" value="P:proteolysis"/>
    <property type="evidence" value="ECO:0007669"/>
    <property type="project" value="UniProtKB-KW"/>
</dbReference>
<keyword evidence="1" id="KW-1133">Transmembrane helix</keyword>
<dbReference type="PANTHER" id="PTHR43592:SF15">
    <property type="entry name" value="CAAX AMINO TERMINAL PROTEASE FAMILY PROTEIN"/>
    <property type="match status" value="1"/>
</dbReference>
<evidence type="ECO:0000313" key="3">
    <source>
        <dbReference type="EMBL" id="MCO5978593.1"/>
    </source>
</evidence>
<dbReference type="Pfam" id="PF02517">
    <property type="entry name" value="Rce1-like"/>
    <property type="match status" value="1"/>
</dbReference>
<gene>
    <name evidence="3" type="primary">mrtJ</name>
    <name evidence="3" type="ORF">M0L44_18000</name>
</gene>
<name>A0ABT1BQX9_9BURK</name>
<dbReference type="NCBIfam" id="NF033192">
    <property type="entry name" value="JDVT-CAAX"/>
    <property type="match status" value="1"/>
</dbReference>
<proteinExistence type="predicted"/>
<feature type="transmembrane region" description="Helical" evidence="1">
    <location>
        <begin position="66"/>
        <end position="82"/>
    </location>
</feature>
<keyword evidence="4" id="KW-1185">Reference proteome</keyword>
<feature type="transmembrane region" description="Helical" evidence="1">
    <location>
        <begin position="87"/>
        <end position="104"/>
    </location>
</feature>
<dbReference type="Proteomes" id="UP001204851">
    <property type="component" value="Unassembled WGS sequence"/>
</dbReference>